<evidence type="ECO:0000256" key="4">
    <source>
        <dbReference type="PIRSR" id="PIRSR002825-1"/>
    </source>
</evidence>
<dbReference type="Proteomes" id="UP000198348">
    <property type="component" value="Unassembled WGS sequence"/>
</dbReference>
<dbReference type="PIRSF" id="PIRSF002825">
    <property type="entry name" value="CfbpA"/>
    <property type="match status" value="1"/>
</dbReference>
<dbReference type="GO" id="GO:0046872">
    <property type="term" value="F:metal ion binding"/>
    <property type="evidence" value="ECO:0007669"/>
    <property type="project" value="UniProtKB-KW"/>
</dbReference>
<evidence type="ECO:0000256" key="1">
    <source>
        <dbReference type="ARBA" id="ARBA00008520"/>
    </source>
</evidence>
<keyword evidence="2" id="KW-0410">Iron transport</keyword>
<dbReference type="InterPro" id="IPR026045">
    <property type="entry name" value="Ferric-bd"/>
</dbReference>
<keyword evidence="4" id="KW-0408">Iron</keyword>
<feature type="binding site" evidence="4">
    <location>
        <position position="53"/>
    </location>
    <ligand>
        <name>Fe cation</name>
        <dbReference type="ChEBI" id="CHEBI:24875"/>
    </ligand>
</feature>
<evidence type="ECO:0000256" key="3">
    <source>
        <dbReference type="ARBA" id="ARBA00022729"/>
    </source>
</evidence>
<dbReference type="RefSeq" id="WP_217898478.1">
    <property type="nucleotide sequence ID" value="NZ_FZNW01000005.1"/>
</dbReference>
<proteinExistence type="inferred from homology"/>
<evidence type="ECO:0000256" key="2">
    <source>
        <dbReference type="ARBA" id="ARBA00022496"/>
    </source>
</evidence>
<dbReference type="Pfam" id="PF13343">
    <property type="entry name" value="SBP_bac_6"/>
    <property type="match status" value="1"/>
</dbReference>
<dbReference type="AlphaFoldDB" id="A0A238W9P1"/>
<gene>
    <name evidence="5" type="ORF">SAMN06265360_105252</name>
</gene>
<dbReference type="Gene3D" id="3.40.190.10">
    <property type="entry name" value="Periplasmic binding protein-like II"/>
    <property type="match status" value="2"/>
</dbReference>
<keyword evidence="2" id="KW-0406">Ion transport</keyword>
<protein>
    <submittedName>
        <fullName evidence="5">Iron(III) transport system substrate-binding protein</fullName>
    </submittedName>
</protein>
<name>A0A238W9P1_9PSEU</name>
<accession>A0A238W9P1</accession>
<feature type="binding site" evidence="4">
    <location>
        <position position="241"/>
    </location>
    <ligand>
        <name>Fe cation</name>
        <dbReference type="ChEBI" id="CHEBI:24875"/>
    </ligand>
</feature>
<dbReference type="GO" id="GO:0030288">
    <property type="term" value="C:outer membrane-bounded periplasmic space"/>
    <property type="evidence" value="ECO:0007669"/>
    <property type="project" value="TreeGrafter"/>
</dbReference>
<reference evidence="5 6" key="1">
    <citation type="submission" date="2017-06" db="EMBL/GenBank/DDBJ databases">
        <authorList>
            <person name="Kim H.J."/>
            <person name="Triplett B.A."/>
        </authorList>
    </citation>
    <scope>NUCLEOTIDE SEQUENCE [LARGE SCALE GENOMIC DNA]</scope>
    <source>
        <strain evidence="5 6">DSM 45207</strain>
    </source>
</reference>
<dbReference type="PANTHER" id="PTHR30006:SF15">
    <property type="entry name" value="IRON-UTILIZATION PERIPLASMIC PROTEIN"/>
    <property type="match status" value="1"/>
</dbReference>
<keyword evidence="3" id="KW-0732">Signal</keyword>
<dbReference type="PANTHER" id="PTHR30006">
    <property type="entry name" value="THIAMINE-BINDING PERIPLASMIC PROTEIN-RELATED"/>
    <property type="match status" value="1"/>
</dbReference>
<feature type="binding site" evidence="4">
    <location>
        <position position="242"/>
    </location>
    <ligand>
        <name>Fe cation</name>
        <dbReference type="ChEBI" id="CHEBI:24875"/>
    </ligand>
</feature>
<evidence type="ECO:0000313" key="5">
    <source>
        <dbReference type="EMBL" id="SNR43107.1"/>
    </source>
</evidence>
<organism evidence="5 6">
    <name type="scientific">Haloechinothrix alba</name>
    <dbReference type="NCBI Taxonomy" id="664784"/>
    <lineage>
        <taxon>Bacteria</taxon>
        <taxon>Bacillati</taxon>
        <taxon>Actinomycetota</taxon>
        <taxon>Actinomycetes</taxon>
        <taxon>Pseudonocardiales</taxon>
        <taxon>Pseudonocardiaceae</taxon>
        <taxon>Haloechinothrix</taxon>
    </lineage>
</organism>
<comment type="similarity">
    <text evidence="1">Belongs to the bacterial solute-binding protein 1 family.</text>
</comment>
<keyword evidence="6" id="KW-1185">Reference proteome</keyword>
<dbReference type="GO" id="GO:0006826">
    <property type="term" value="P:iron ion transport"/>
    <property type="evidence" value="ECO:0007669"/>
    <property type="project" value="UniProtKB-KW"/>
</dbReference>
<evidence type="ECO:0000313" key="6">
    <source>
        <dbReference type="Proteomes" id="UP000198348"/>
    </source>
</evidence>
<dbReference type="SUPFAM" id="SSF53850">
    <property type="entry name" value="Periplasmic binding protein-like II"/>
    <property type="match status" value="1"/>
</dbReference>
<keyword evidence="2" id="KW-0813">Transport</keyword>
<sequence>MFGLSGVGRSHRGRAANRLTVLVSIAAFVVPLSGCGAVTAGESDTVRVYTGRHYDLEQAFEDFSEETGISVEFLSGSDAELRERIAAEGEDTQADVYMTVDAGNLWKAEQDGLLTPLDSARLEEGVPEGLRDPEGHWYGLSMRARTVMYNPDEVDPGEFSAEDTYAQLAESAWKGRLCMRNSTNSYTQSLVASLIDNHGERRAREIVGGWVDNDVEIINNDVRILENVDAGTCDVAITNHYYLARLLADDGDLSVRPFWANQDGRGTHVNISGAGVLAEADHPELGRELIEWLATTGQNSFVDGNHEYPVNPEVDPEPIIAEFGEFDYEPIEAEAYGSLNSRAVRLMNEVGYE</sequence>
<keyword evidence="4" id="KW-0479">Metal-binding</keyword>
<dbReference type="EMBL" id="FZNW01000005">
    <property type="protein sequence ID" value="SNR43107.1"/>
    <property type="molecule type" value="Genomic_DNA"/>
</dbReference>